<organism evidence="1">
    <name type="scientific">Siphoviridae sp. ctNwR4</name>
    <dbReference type="NCBI Taxonomy" id="2825474"/>
    <lineage>
        <taxon>Viruses</taxon>
        <taxon>Duplodnaviria</taxon>
        <taxon>Heunggongvirae</taxon>
        <taxon>Uroviricota</taxon>
        <taxon>Caudoviricetes</taxon>
    </lineage>
</organism>
<name>A0A8S5P1Z6_9CAUD</name>
<sequence length="82" mass="9405">MGCPRLFERGIIASRGSSIRLGIVGRGIILALPHIKNMETTRKQGHNLPSKRLIDRPKERKTPYVNRVGINNQCFLNPEKRW</sequence>
<protein>
    <submittedName>
        <fullName evidence="1">Uncharacterized protein</fullName>
    </submittedName>
</protein>
<accession>A0A8S5P1Z6</accession>
<evidence type="ECO:0000313" key="1">
    <source>
        <dbReference type="EMBL" id="DAE00986.1"/>
    </source>
</evidence>
<reference evidence="1" key="1">
    <citation type="journal article" date="2021" name="Proc. Natl. Acad. Sci. U.S.A.">
        <title>A Catalog of Tens of Thousands of Viruses from Human Metagenomes Reveals Hidden Associations with Chronic Diseases.</title>
        <authorList>
            <person name="Tisza M.J."/>
            <person name="Buck C.B."/>
        </authorList>
    </citation>
    <scope>NUCLEOTIDE SEQUENCE</scope>
    <source>
        <strain evidence="1">CtNwR4</strain>
    </source>
</reference>
<dbReference type="EMBL" id="BK015315">
    <property type="protein sequence ID" value="DAE00986.1"/>
    <property type="molecule type" value="Genomic_DNA"/>
</dbReference>
<proteinExistence type="predicted"/>